<dbReference type="EnsemblMetazoa" id="AAEL008101-RC">
    <property type="protein sequence ID" value="AAEL008101-PC"/>
    <property type="gene ID" value="AAEL008101"/>
</dbReference>
<sequence length="609" mass="69057">METNKSKKGAAAGTTFAADNGDGKNMLRGLILRAEDVLGKLIYKLEKTPLTLAEMVAMINSVHAFVDMWEQPLEDIRLDMLNIPGVGDGEKNKPKEEAERKILEQISLLDLKGDGEGRKLGFHNGLDKPAEPTFEFLEQSLANYKPNHTGRCVVSSVGSGQRQFCMVDRDHPDGTKLFAAMQSMSSARITQLPPPGEVFGVYLEGALYRAVRNKPSIRSFSRKDYIRLLDTGEIIPYDGALSMCALSEYYRRIPAFAIRCLLVSVIDDPFCEDFDRYLKKMVNSTLHFKVVSSEKHILFVELSKHPILLNDPFSTPSTPESTPPKVKPTLARRCRSAPLSSSPPKPPRSTIFAVDPVRQNNPFTSIRFPSALTAGKRYCPFDESNCATGAHSKNGHKSRETGEAKQRIVPPVGSHLMLMPKFIRDVGHIWCHVVTADYVNPDFREMELRMNDPEYSRQYRKLQQRPKIAQRVFAKYIDKRWYRAEVVRFYDDRNVMVFYVDYGNSEMVRLEEVHEWDERFSYLPYQAVLCKLSNLQPAKSFHVPAVVELNRTLLNKRVHAKIVDNKYPWEITILDQDGFDIASGLVIASLARRIKEEDEPEPGQEAPAA</sequence>
<dbReference type="PANTHER" id="PTHR22948">
    <property type="entry name" value="TUDOR DOMAIN CONTAINING PROTEIN"/>
    <property type="match status" value="1"/>
</dbReference>
<dbReference type="GO" id="GO:0005737">
    <property type="term" value="C:cytoplasm"/>
    <property type="evidence" value="ECO:0007669"/>
    <property type="project" value="UniProtKB-ARBA"/>
</dbReference>
<dbReference type="InterPro" id="IPR002999">
    <property type="entry name" value="Tudor"/>
</dbReference>
<evidence type="ECO:0000313" key="2">
    <source>
        <dbReference type="Proteomes" id="UP000008820"/>
    </source>
</evidence>
<dbReference type="InterPro" id="IPR050621">
    <property type="entry name" value="Tudor_domain_containing"/>
</dbReference>
<dbReference type="AlphaFoldDB" id="A0A6I8TFR9"/>
<dbReference type="Proteomes" id="UP000008820">
    <property type="component" value="Chromosome 1"/>
</dbReference>
<name>A0A6I8TFR9_AEDAE</name>
<evidence type="ECO:0000313" key="1">
    <source>
        <dbReference type="EnsemblMetazoa" id="AAEL008101-PC"/>
    </source>
</evidence>
<dbReference type="PROSITE" id="PS50304">
    <property type="entry name" value="TUDOR"/>
    <property type="match status" value="1"/>
</dbReference>
<dbReference type="InParanoid" id="A0A6I8TFR9"/>
<dbReference type="PANTHER" id="PTHR22948:SF72">
    <property type="entry name" value="TUDOR DOMAIN-CONTAINING PROTEIN"/>
    <property type="match status" value="1"/>
</dbReference>
<dbReference type="InterPro" id="IPR035437">
    <property type="entry name" value="SNase_OB-fold_sf"/>
</dbReference>
<organism evidence="1 2">
    <name type="scientific">Aedes aegypti</name>
    <name type="common">Yellowfever mosquito</name>
    <name type="synonym">Culex aegypti</name>
    <dbReference type="NCBI Taxonomy" id="7159"/>
    <lineage>
        <taxon>Eukaryota</taxon>
        <taxon>Metazoa</taxon>
        <taxon>Ecdysozoa</taxon>
        <taxon>Arthropoda</taxon>
        <taxon>Hexapoda</taxon>
        <taxon>Insecta</taxon>
        <taxon>Pterygota</taxon>
        <taxon>Neoptera</taxon>
        <taxon>Endopterygota</taxon>
        <taxon>Diptera</taxon>
        <taxon>Nematocera</taxon>
        <taxon>Culicoidea</taxon>
        <taxon>Culicidae</taxon>
        <taxon>Culicinae</taxon>
        <taxon>Aedini</taxon>
        <taxon>Aedes</taxon>
        <taxon>Stegomyia</taxon>
    </lineage>
</organism>
<gene>
    <name evidence="1" type="primary">5570125</name>
</gene>
<reference evidence="1 2" key="1">
    <citation type="submission" date="2017-06" db="EMBL/GenBank/DDBJ databases">
        <title>Aedes aegypti genome working group (AGWG) sequencing and assembly.</title>
        <authorList>
            <consortium name="Aedes aegypti Genome Working Group (AGWG)"/>
            <person name="Matthews B.J."/>
        </authorList>
    </citation>
    <scope>NUCLEOTIDE SEQUENCE [LARGE SCALE GENOMIC DNA]</scope>
    <source>
        <strain evidence="1 2">LVP_AGWG</strain>
    </source>
</reference>
<proteinExistence type="predicted"/>
<protein>
    <submittedName>
        <fullName evidence="1">Uncharacterized protein</fullName>
    </submittedName>
</protein>
<dbReference type="OrthoDB" id="10052065at2759"/>
<accession>A0A6I8TFR9</accession>
<reference evidence="1" key="2">
    <citation type="submission" date="2020-05" db="UniProtKB">
        <authorList>
            <consortium name="EnsemblMetazoa"/>
        </authorList>
    </citation>
    <scope>IDENTIFICATION</scope>
    <source>
        <strain evidence="1">LVP_AGWG</strain>
    </source>
</reference>
<keyword evidence="2" id="KW-1185">Reference proteome</keyword>
<dbReference type="SUPFAM" id="SSF63748">
    <property type="entry name" value="Tudor/PWWP/MBT"/>
    <property type="match status" value="1"/>
</dbReference>
<dbReference type="Gene3D" id="2.40.50.90">
    <property type="match status" value="1"/>
</dbReference>
<dbReference type="SMART" id="SM00333">
    <property type="entry name" value="TUDOR"/>
    <property type="match status" value="1"/>
</dbReference>
<dbReference type="Pfam" id="PF00567">
    <property type="entry name" value="TUDOR"/>
    <property type="match status" value="1"/>
</dbReference>
<dbReference type="Gene3D" id="2.30.30.140">
    <property type="match status" value="1"/>
</dbReference>